<organism evidence="2 3">
    <name type="scientific">Gigaspora margarita</name>
    <dbReference type="NCBI Taxonomy" id="4874"/>
    <lineage>
        <taxon>Eukaryota</taxon>
        <taxon>Fungi</taxon>
        <taxon>Fungi incertae sedis</taxon>
        <taxon>Mucoromycota</taxon>
        <taxon>Glomeromycotina</taxon>
        <taxon>Glomeromycetes</taxon>
        <taxon>Diversisporales</taxon>
        <taxon>Gigasporaceae</taxon>
        <taxon>Gigaspora</taxon>
    </lineage>
</organism>
<keyword evidence="3" id="KW-1185">Reference proteome</keyword>
<feature type="compositionally biased region" description="Basic and acidic residues" evidence="1">
    <location>
        <begin position="32"/>
        <end position="44"/>
    </location>
</feature>
<evidence type="ECO:0000256" key="1">
    <source>
        <dbReference type="SAM" id="MobiDB-lite"/>
    </source>
</evidence>
<accession>A0A8H4AZ10</accession>
<proteinExistence type="predicted"/>
<feature type="region of interest" description="Disordered" evidence="1">
    <location>
        <begin position="1"/>
        <end position="44"/>
    </location>
</feature>
<dbReference type="Proteomes" id="UP000439903">
    <property type="component" value="Unassembled WGS sequence"/>
</dbReference>
<dbReference type="OrthoDB" id="2427212at2759"/>
<protein>
    <submittedName>
        <fullName evidence="2">Uncharacterized protein</fullName>
    </submittedName>
</protein>
<name>A0A8H4AZ10_GIGMA</name>
<gene>
    <name evidence="2" type="ORF">F8M41_001544</name>
</gene>
<comment type="caution">
    <text evidence="2">The sequence shown here is derived from an EMBL/GenBank/DDBJ whole genome shotgun (WGS) entry which is preliminary data.</text>
</comment>
<sequence length="136" mass="15679">MSKLRAEIKWSHRKESNSELLVPTSNETEPETELRLEPETESRLEPELEIIENEDNIVNENFNDEEAVDSNSLKEEFSQFLDVWVEISANETEELADIDEEEVKIFSLPVGDIIHPAVNSNAKWDLITLFNELPLP</sequence>
<reference evidence="2 3" key="1">
    <citation type="journal article" date="2019" name="Environ. Microbiol.">
        <title>At the nexus of three kingdoms: the genome of the mycorrhizal fungus Gigaspora margarita provides insights into plant, endobacterial and fungal interactions.</title>
        <authorList>
            <person name="Venice F."/>
            <person name="Ghignone S."/>
            <person name="Salvioli di Fossalunga A."/>
            <person name="Amselem J."/>
            <person name="Novero M."/>
            <person name="Xianan X."/>
            <person name="Sedzielewska Toro K."/>
            <person name="Morin E."/>
            <person name="Lipzen A."/>
            <person name="Grigoriev I.V."/>
            <person name="Henrissat B."/>
            <person name="Martin F.M."/>
            <person name="Bonfante P."/>
        </authorList>
    </citation>
    <scope>NUCLEOTIDE SEQUENCE [LARGE SCALE GENOMIC DNA]</scope>
    <source>
        <strain evidence="2 3">BEG34</strain>
    </source>
</reference>
<evidence type="ECO:0000313" key="3">
    <source>
        <dbReference type="Proteomes" id="UP000439903"/>
    </source>
</evidence>
<dbReference type="AlphaFoldDB" id="A0A8H4AZ10"/>
<evidence type="ECO:0000313" key="2">
    <source>
        <dbReference type="EMBL" id="KAF0546107.1"/>
    </source>
</evidence>
<dbReference type="EMBL" id="WTPW01000113">
    <property type="protein sequence ID" value="KAF0546107.1"/>
    <property type="molecule type" value="Genomic_DNA"/>
</dbReference>
<feature type="compositionally biased region" description="Basic and acidic residues" evidence="1">
    <location>
        <begin position="1"/>
        <end position="17"/>
    </location>
</feature>